<organism evidence="2 3">
    <name type="scientific">Streptomyces bottropensis ATCC 25435</name>
    <dbReference type="NCBI Taxonomy" id="1054862"/>
    <lineage>
        <taxon>Bacteria</taxon>
        <taxon>Bacillati</taxon>
        <taxon>Actinomycetota</taxon>
        <taxon>Actinomycetes</taxon>
        <taxon>Kitasatosporales</taxon>
        <taxon>Streptomycetaceae</taxon>
        <taxon>Streptomyces</taxon>
    </lineage>
</organism>
<protein>
    <submittedName>
        <fullName evidence="2">Uncharacterized protein</fullName>
    </submittedName>
</protein>
<evidence type="ECO:0000313" key="3">
    <source>
        <dbReference type="Proteomes" id="UP000030760"/>
    </source>
</evidence>
<dbReference type="Proteomes" id="UP000030760">
    <property type="component" value="Unassembled WGS sequence"/>
</dbReference>
<name>M3DIZ6_9ACTN</name>
<feature type="region of interest" description="Disordered" evidence="1">
    <location>
        <begin position="42"/>
        <end position="73"/>
    </location>
</feature>
<evidence type="ECO:0000313" key="2">
    <source>
        <dbReference type="EMBL" id="EMF56787.1"/>
    </source>
</evidence>
<dbReference type="EMBL" id="KB405060">
    <property type="protein sequence ID" value="EMF56787.1"/>
    <property type="molecule type" value="Genomic_DNA"/>
</dbReference>
<proteinExistence type="predicted"/>
<feature type="compositionally biased region" description="Basic residues" evidence="1">
    <location>
        <begin position="49"/>
        <end position="73"/>
    </location>
</feature>
<accession>M3DIZ6</accession>
<dbReference type="AlphaFoldDB" id="M3DIZ6"/>
<sequence>MIYLGAYSPMKRRTRMFALRTESFPASENAVGIELLDQAKTMYPPSPKLSRHRLHEHRHRARRQPRNRCRSRQ</sequence>
<gene>
    <name evidence="2" type="ORF">SBD_1870</name>
</gene>
<reference evidence="3" key="1">
    <citation type="journal article" date="2013" name="Genome Announc.">
        <title>Draft Genome Sequence of Streptomyces bottropensis ATCC 25435, a Bottromycin-Producing Actinomycete.</title>
        <authorList>
            <person name="Zhang H."/>
            <person name="Zhou W."/>
            <person name="Zhuang Y."/>
            <person name="Liang X."/>
            <person name="Liu T."/>
        </authorList>
    </citation>
    <scope>NUCLEOTIDE SEQUENCE [LARGE SCALE GENOMIC DNA]</scope>
    <source>
        <strain evidence="3">ATCC 25435</strain>
    </source>
</reference>
<evidence type="ECO:0000256" key="1">
    <source>
        <dbReference type="SAM" id="MobiDB-lite"/>
    </source>
</evidence>